<evidence type="ECO:0000313" key="3">
    <source>
        <dbReference type="Proteomes" id="UP000030645"/>
    </source>
</evidence>
<organism evidence="2 3">
    <name type="scientific">Morus notabilis</name>
    <dbReference type="NCBI Taxonomy" id="981085"/>
    <lineage>
        <taxon>Eukaryota</taxon>
        <taxon>Viridiplantae</taxon>
        <taxon>Streptophyta</taxon>
        <taxon>Embryophyta</taxon>
        <taxon>Tracheophyta</taxon>
        <taxon>Spermatophyta</taxon>
        <taxon>Magnoliopsida</taxon>
        <taxon>eudicotyledons</taxon>
        <taxon>Gunneridae</taxon>
        <taxon>Pentapetalae</taxon>
        <taxon>rosids</taxon>
        <taxon>fabids</taxon>
        <taxon>Rosales</taxon>
        <taxon>Moraceae</taxon>
        <taxon>Moreae</taxon>
        <taxon>Morus</taxon>
    </lineage>
</organism>
<gene>
    <name evidence="2" type="ORF">L484_002826</name>
</gene>
<proteinExistence type="predicted"/>
<protein>
    <submittedName>
        <fullName evidence="2">Uncharacterized protein</fullName>
    </submittedName>
</protein>
<dbReference type="EMBL" id="KE345050">
    <property type="protein sequence ID" value="EXB91537.1"/>
    <property type="molecule type" value="Genomic_DNA"/>
</dbReference>
<evidence type="ECO:0000256" key="1">
    <source>
        <dbReference type="SAM" id="MobiDB-lite"/>
    </source>
</evidence>
<keyword evidence="3" id="KW-1185">Reference proteome</keyword>
<feature type="region of interest" description="Disordered" evidence="1">
    <location>
        <begin position="47"/>
        <end position="72"/>
    </location>
</feature>
<reference evidence="3" key="1">
    <citation type="submission" date="2013-01" db="EMBL/GenBank/DDBJ databases">
        <title>Draft Genome Sequence of a Mulberry Tree, Morus notabilis C.K. Schneid.</title>
        <authorList>
            <person name="He N."/>
            <person name="Zhao S."/>
        </authorList>
    </citation>
    <scope>NUCLEOTIDE SEQUENCE</scope>
</reference>
<dbReference type="Proteomes" id="UP000030645">
    <property type="component" value="Unassembled WGS sequence"/>
</dbReference>
<accession>W9RH58</accession>
<feature type="compositionally biased region" description="Polar residues" evidence="1">
    <location>
        <begin position="51"/>
        <end position="72"/>
    </location>
</feature>
<sequence length="113" mass="12630">MVTAFSGIRALFWFSNFNQESQPRTLEIKGDQGSRLRSLDLGDFEEIPLGTDSSTRVSSSLPNQDSQVETDQSQFGVLSNMKVKIDKFDGSVIFGFGRRRSSVCLLSRNFSKP</sequence>
<dbReference type="AlphaFoldDB" id="W9RH58"/>
<evidence type="ECO:0000313" key="2">
    <source>
        <dbReference type="EMBL" id="EXB91537.1"/>
    </source>
</evidence>
<name>W9RH58_9ROSA</name>